<dbReference type="InterPro" id="IPR036259">
    <property type="entry name" value="MFS_trans_sf"/>
</dbReference>
<accession>A0A5E4N6U8</accession>
<dbReference type="InterPro" id="IPR005828">
    <property type="entry name" value="MFS_sugar_transport-like"/>
</dbReference>
<keyword evidence="7" id="KW-0762">Sugar transport</keyword>
<comment type="subcellular location">
    <subcellularLocation>
        <location evidence="1">Membrane</location>
        <topology evidence="1">Multi-pass membrane protein</topology>
    </subcellularLocation>
</comment>
<feature type="transmembrane region" description="Helical" evidence="5">
    <location>
        <begin position="382"/>
        <end position="401"/>
    </location>
</feature>
<feature type="transmembrane region" description="Helical" evidence="5">
    <location>
        <begin position="201"/>
        <end position="222"/>
    </location>
</feature>
<dbReference type="EMBL" id="CABPRJ010001444">
    <property type="protein sequence ID" value="VVC37302.1"/>
    <property type="molecule type" value="Genomic_DNA"/>
</dbReference>
<feature type="transmembrane region" description="Helical" evidence="5">
    <location>
        <begin position="143"/>
        <end position="165"/>
    </location>
</feature>
<dbReference type="AlphaFoldDB" id="A0A5E4N6U8"/>
<feature type="transmembrane region" description="Helical" evidence="5">
    <location>
        <begin position="25"/>
        <end position="48"/>
    </location>
</feature>
<dbReference type="Gene3D" id="1.20.1250.20">
    <property type="entry name" value="MFS general substrate transporter like domains"/>
    <property type="match status" value="1"/>
</dbReference>
<protein>
    <submittedName>
        <fullName evidence="7">Major facilitator superfamily domain,Major facilitator, sugar transporter-like</fullName>
    </submittedName>
</protein>
<evidence type="ECO:0000256" key="2">
    <source>
        <dbReference type="ARBA" id="ARBA00022692"/>
    </source>
</evidence>
<feature type="transmembrane region" description="Helical" evidence="5">
    <location>
        <begin position="325"/>
        <end position="342"/>
    </location>
</feature>
<feature type="transmembrane region" description="Helical" evidence="5">
    <location>
        <begin position="354"/>
        <end position="375"/>
    </location>
</feature>
<sequence>MEKSASIDFLMDNLGDFGSYQLRQFLLHLLSAFTAGLHMMVLTTVAAVPDYKCIQYENHTGFFDDDFFITDECKITNVYNQTIKCEKWEFDNTYHEHTRATQWNMICDNRWMGCVAQSSYMFGVFTGAVVLGSLADKFGRKKIFCISAVAQLILSVGVAFLNNYWVFIATTYVYGIFGSSGSYISGFVLTMELVGPTKRSVCGILFQTIFASGIMAVSVWGYFIRNTFVLQIIYALHSLILIPHFWLIDESPRWLWGQGRKDEAIIIIQKALKTNNKPAVSLALEKEQRVSLSLDNDNDNEKESHTNQSFSILDLFKTPSLRKNTILICYFWFAASFGYYGISLRTSKLKGNPYFMLFLMAAIELPSYVFVTLSMDRLGRRFLNSSMMIIGGTALLISAFLPPDSLAQTISTTVVFLGKFCIAGAFAIIYNYTVERFPTVVRNTAIGLGSMFARLAGSFTPFVGLMDSFDERTPIITFALVTLFAGILCTLLPETLNTKMPQTMQDGEDFGKGDTCFSTGCFGSSKKQQKEKDIPLESY</sequence>
<feature type="transmembrane region" description="Helical" evidence="5">
    <location>
        <begin position="445"/>
        <end position="463"/>
    </location>
</feature>
<keyword evidence="2 5" id="KW-0812">Transmembrane</keyword>
<evidence type="ECO:0000259" key="6">
    <source>
        <dbReference type="PROSITE" id="PS50850"/>
    </source>
</evidence>
<dbReference type="PROSITE" id="PS50850">
    <property type="entry name" value="MFS"/>
    <property type="match status" value="1"/>
</dbReference>
<evidence type="ECO:0000256" key="5">
    <source>
        <dbReference type="SAM" id="Phobius"/>
    </source>
</evidence>
<dbReference type="GO" id="GO:0022857">
    <property type="term" value="F:transmembrane transporter activity"/>
    <property type="evidence" value="ECO:0007669"/>
    <property type="project" value="InterPro"/>
</dbReference>
<dbReference type="PANTHER" id="PTHR24064">
    <property type="entry name" value="SOLUTE CARRIER FAMILY 22 MEMBER"/>
    <property type="match status" value="1"/>
</dbReference>
<keyword evidence="8" id="KW-1185">Reference proteome</keyword>
<feature type="transmembrane region" description="Helical" evidence="5">
    <location>
        <begin position="413"/>
        <end position="433"/>
    </location>
</feature>
<proteinExistence type="predicted"/>
<feature type="domain" description="Major facilitator superfamily (MFS) profile" evidence="6">
    <location>
        <begin position="24"/>
        <end position="497"/>
    </location>
</feature>
<evidence type="ECO:0000256" key="4">
    <source>
        <dbReference type="ARBA" id="ARBA00023136"/>
    </source>
</evidence>
<dbReference type="SUPFAM" id="SSF103473">
    <property type="entry name" value="MFS general substrate transporter"/>
    <property type="match status" value="1"/>
</dbReference>
<dbReference type="Proteomes" id="UP000325440">
    <property type="component" value="Unassembled WGS sequence"/>
</dbReference>
<keyword evidence="3 5" id="KW-1133">Transmembrane helix</keyword>
<dbReference type="Pfam" id="PF00083">
    <property type="entry name" value="Sugar_tr"/>
    <property type="match status" value="1"/>
</dbReference>
<dbReference type="CDD" id="cd17317">
    <property type="entry name" value="MFS_SLC22"/>
    <property type="match status" value="1"/>
</dbReference>
<evidence type="ECO:0000313" key="8">
    <source>
        <dbReference type="Proteomes" id="UP000325440"/>
    </source>
</evidence>
<keyword evidence="4 5" id="KW-0472">Membrane</keyword>
<reference evidence="7 8" key="1">
    <citation type="submission" date="2019-08" db="EMBL/GenBank/DDBJ databases">
        <authorList>
            <person name="Alioto T."/>
            <person name="Alioto T."/>
            <person name="Gomez Garrido J."/>
        </authorList>
    </citation>
    <scope>NUCLEOTIDE SEQUENCE [LARGE SCALE GENOMIC DNA]</scope>
</reference>
<dbReference type="GO" id="GO:0016020">
    <property type="term" value="C:membrane"/>
    <property type="evidence" value="ECO:0007669"/>
    <property type="project" value="UniProtKB-SubCell"/>
</dbReference>
<feature type="transmembrane region" description="Helical" evidence="5">
    <location>
        <begin position="171"/>
        <end position="189"/>
    </location>
</feature>
<evidence type="ECO:0000313" key="7">
    <source>
        <dbReference type="EMBL" id="VVC37302.1"/>
    </source>
</evidence>
<evidence type="ECO:0000256" key="1">
    <source>
        <dbReference type="ARBA" id="ARBA00004141"/>
    </source>
</evidence>
<dbReference type="OrthoDB" id="5141738at2759"/>
<keyword evidence="7" id="KW-0813">Transport</keyword>
<feature type="transmembrane region" description="Helical" evidence="5">
    <location>
        <begin position="475"/>
        <end position="492"/>
    </location>
</feature>
<evidence type="ECO:0000256" key="3">
    <source>
        <dbReference type="ARBA" id="ARBA00022989"/>
    </source>
</evidence>
<organism evidence="7 8">
    <name type="scientific">Cinara cedri</name>
    <dbReference type="NCBI Taxonomy" id="506608"/>
    <lineage>
        <taxon>Eukaryota</taxon>
        <taxon>Metazoa</taxon>
        <taxon>Ecdysozoa</taxon>
        <taxon>Arthropoda</taxon>
        <taxon>Hexapoda</taxon>
        <taxon>Insecta</taxon>
        <taxon>Pterygota</taxon>
        <taxon>Neoptera</taxon>
        <taxon>Paraneoptera</taxon>
        <taxon>Hemiptera</taxon>
        <taxon>Sternorrhyncha</taxon>
        <taxon>Aphidomorpha</taxon>
        <taxon>Aphidoidea</taxon>
        <taxon>Aphididae</taxon>
        <taxon>Lachninae</taxon>
        <taxon>Cinara</taxon>
    </lineage>
</organism>
<gene>
    <name evidence="7" type="ORF">CINCED_3A008270</name>
</gene>
<dbReference type="InterPro" id="IPR020846">
    <property type="entry name" value="MFS_dom"/>
</dbReference>
<name>A0A5E4N6U8_9HEMI</name>